<dbReference type="Proteomes" id="UP000076842">
    <property type="component" value="Unassembled WGS sequence"/>
</dbReference>
<dbReference type="InterPro" id="IPR000873">
    <property type="entry name" value="AMP-dep_synth/lig_dom"/>
</dbReference>
<evidence type="ECO:0000259" key="1">
    <source>
        <dbReference type="Pfam" id="PF00501"/>
    </source>
</evidence>
<dbReference type="EMBL" id="KV423939">
    <property type="protein sequence ID" value="KZT59528.1"/>
    <property type="molecule type" value="Genomic_DNA"/>
</dbReference>
<dbReference type="STRING" id="1353952.A0A165HNS4"/>
<dbReference type="FunCoup" id="A0A165HNS4">
    <property type="interactions" value="318"/>
</dbReference>
<dbReference type="Gene3D" id="3.40.50.12780">
    <property type="entry name" value="N-terminal domain of ligase-like"/>
    <property type="match status" value="1"/>
</dbReference>
<feature type="domain" description="AMP-binding enzyme C-terminal" evidence="2">
    <location>
        <begin position="486"/>
        <end position="573"/>
    </location>
</feature>
<dbReference type="OrthoDB" id="6509636at2759"/>
<keyword evidence="4" id="KW-1185">Reference proteome</keyword>
<dbReference type="PANTHER" id="PTHR24096:SF422">
    <property type="entry name" value="BCDNA.GH02901"/>
    <property type="match status" value="1"/>
</dbReference>
<reference evidence="3 4" key="1">
    <citation type="journal article" date="2016" name="Mol. Biol. Evol.">
        <title>Comparative Genomics of Early-Diverging Mushroom-Forming Fungi Provides Insights into the Origins of Lignocellulose Decay Capabilities.</title>
        <authorList>
            <person name="Nagy L.G."/>
            <person name="Riley R."/>
            <person name="Tritt A."/>
            <person name="Adam C."/>
            <person name="Daum C."/>
            <person name="Floudas D."/>
            <person name="Sun H."/>
            <person name="Yadav J.S."/>
            <person name="Pangilinan J."/>
            <person name="Larsson K.H."/>
            <person name="Matsuura K."/>
            <person name="Barry K."/>
            <person name="Labutti K."/>
            <person name="Kuo R."/>
            <person name="Ohm R.A."/>
            <person name="Bhattacharya S.S."/>
            <person name="Shirouzu T."/>
            <person name="Yoshinaga Y."/>
            <person name="Martin F.M."/>
            <person name="Grigoriev I.V."/>
            <person name="Hibbett D.S."/>
        </authorList>
    </citation>
    <scope>NUCLEOTIDE SEQUENCE [LARGE SCALE GENOMIC DNA]</scope>
    <source>
        <strain evidence="3 4">HHB12733</strain>
    </source>
</reference>
<feature type="domain" description="AMP-dependent synthetase/ligase" evidence="1">
    <location>
        <begin position="55"/>
        <end position="435"/>
    </location>
</feature>
<dbReference type="InterPro" id="IPR025110">
    <property type="entry name" value="AMP-bd_C"/>
</dbReference>
<dbReference type="InterPro" id="IPR045851">
    <property type="entry name" value="AMP-bd_C_sf"/>
</dbReference>
<dbReference type="InterPro" id="IPR020845">
    <property type="entry name" value="AMP-binding_CS"/>
</dbReference>
<dbReference type="InParanoid" id="A0A165HNS4"/>
<organism evidence="3 4">
    <name type="scientific">Calocera cornea HHB12733</name>
    <dbReference type="NCBI Taxonomy" id="1353952"/>
    <lineage>
        <taxon>Eukaryota</taxon>
        <taxon>Fungi</taxon>
        <taxon>Dikarya</taxon>
        <taxon>Basidiomycota</taxon>
        <taxon>Agaricomycotina</taxon>
        <taxon>Dacrymycetes</taxon>
        <taxon>Dacrymycetales</taxon>
        <taxon>Dacrymycetaceae</taxon>
        <taxon>Calocera</taxon>
    </lineage>
</organism>
<name>A0A165HNS4_9BASI</name>
<dbReference type="GO" id="GO:0016405">
    <property type="term" value="F:CoA-ligase activity"/>
    <property type="evidence" value="ECO:0007669"/>
    <property type="project" value="TreeGrafter"/>
</dbReference>
<sequence length="600" mass="65741">MPDFHSSITLPYAYPRNFTVPQFLLDEASHPLRPTRLPGSQWLIDDLTGRAYGLPEIRERVARLARAVKARWGLDAGDVVCIYSQNHIDYPIVIWAMHRLGCTVTGANPAYMAGELEYQLKETSAKLLFTSPSSLPVALEAASASNLFVPSNVVLFSPPPPETSSEGGCFPSVSSMESFKTTLGNFLTVQQLVTEGWMLDNNYVEPRSPTVGDTVAFLGFSSGTTGLPKATEISHRNMIAVMLQMSASFKANQPGLELEERWVRPGDRGLAVLPFYHIYGLAAILHAFLFAGPGVVVSPQFHLQQFLETIVKHRVTHLPLVPPIIVLLTKSALTKNYDLSGIRWVVSGAAPISEPVLQEFRALLPQARIGAAYGLTETSTLVSLFDMHKPPVPGSSGVSVPDTAIRIVKPDGHSAKCGEPGEIWVKGPQVALGYLNNKKATEETFLPGGWLRTGDEGYVGTDGNLYVVDRLKELIKVSGFQVAPAELEGHLLLHPYVQDAGVVGIEDDYKGEVPLAFVALKEHVARQAALNAHEAAKIKQELSKWVSDNRVHYKRLQGGIQFVETVPKNPSGKILRRVLRDQAKEITGGDQRNRERRAKL</sequence>
<evidence type="ECO:0000313" key="3">
    <source>
        <dbReference type="EMBL" id="KZT59528.1"/>
    </source>
</evidence>
<dbReference type="Pfam" id="PF13193">
    <property type="entry name" value="AMP-binding_C"/>
    <property type="match status" value="1"/>
</dbReference>
<dbReference type="Pfam" id="PF00501">
    <property type="entry name" value="AMP-binding"/>
    <property type="match status" value="1"/>
</dbReference>
<proteinExistence type="predicted"/>
<evidence type="ECO:0000259" key="2">
    <source>
        <dbReference type="Pfam" id="PF13193"/>
    </source>
</evidence>
<dbReference type="PROSITE" id="PS00455">
    <property type="entry name" value="AMP_BINDING"/>
    <property type="match status" value="1"/>
</dbReference>
<gene>
    <name evidence="3" type="ORF">CALCODRAFT_515984</name>
</gene>
<dbReference type="SUPFAM" id="SSF56801">
    <property type="entry name" value="Acetyl-CoA synthetase-like"/>
    <property type="match status" value="1"/>
</dbReference>
<accession>A0A165HNS4</accession>
<dbReference type="InterPro" id="IPR042099">
    <property type="entry name" value="ANL_N_sf"/>
</dbReference>
<dbReference type="PANTHER" id="PTHR24096">
    <property type="entry name" value="LONG-CHAIN-FATTY-ACID--COA LIGASE"/>
    <property type="match status" value="1"/>
</dbReference>
<dbReference type="CDD" id="cd05911">
    <property type="entry name" value="Firefly_Luc_like"/>
    <property type="match status" value="1"/>
</dbReference>
<dbReference type="AlphaFoldDB" id="A0A165HNS4"/>
<dbReference type="Gene3D" id="3.30.300.30">
    <property type="match status" value="1"/>
</dbReference>
<protein>
    <submittedName>
        <fullName evidence="3">Acetyl-CoA synthetase-like protein</fullName>
    </submittedName>
</protein>
<evidence type="ECO:0000313" key="4">
    <source>
        <dbReference type="Proteomes" id="UP000076842"/>
    </source>
</evidence>